<protein>
    <submittedName>
        <fullName evidence="3">Alpha/beta fold hydrolase</fullName>
    </submittedName>
</protein>
<evidence type="ECO:0000313" key="3">
    <source>
        <dbReference type="EMBL" id="MFC5754579.1"/>
    </source>
</evidence>
<evidence type="ECO:0000259" key="2">
    <source>
        <dbReference type="Pfam" id="PF00561"/>
    </source>
</evidence>
<dbReference type="SUPFAM" id="SSF53474">
    <property type="entry name" value="alpha/beta-Hydrolases"/>
    <property type="match status" value="1"/>
</dbReference>
<name>A0ABW1AIU9_9ACTN</name>
<dbReference type="InterPro" id="IPR050266">
    <property type="entry name" value="AB_hydrolase_sf"/>
</dbReference>
<dbReference type="Pfam" id="PF00561">
    <property type="entry name" value="Abhydrolase_1"/>
    <property type="match status" value="1"/>
</dbReference>
<dbReference type="PRINTS" id="PR00111">
    <property type="entry name" value="ABHYDROLASE"/>
</dbReference>
<keyword evidence="4" id="KW-1185">Reference proteome</keyword>
<dbReference type="PANTHER" id="PTHR43798">
    <property type="entry name" value="MONOACYLGLYCEROL LIPASE"/>
    <property type="match status" value="1"/>
</dbReference>
<dbReference type="Gene3D" id="3.40.50.1820">
    <property type="entry name" value="alpha/beta hydrolase"/>
    <property type="match status" value="1"/>
</dbReference>
<comment type="caution">
    <text evidence="3">The sequence shown here is derived from an EMBL/GenBank/DDBJ whole genome shotgun (WGS) entry which is preliminary data.</text>
</comment>
<dbReference type="PANTHER" id="PTHR43798:SF31">
    <property type="entry name" value="AB HYDROLASE SUPERFAMILY PROTEIN YCLE"/>
    <property type="match status" value="1"/>
</dbReference>
<organism evidence="3 4">
    <name type="scientific">Actinomadura rugatobispora</name>
    <dbReference type="NCBI Taxonomy" id="1994"/>
    <lineage>
        <taxon>Bacteria</taxon>
        <taxon>Bacillati</taxon>
        <taxon>Actinomycetota</taxon>
        <taxon>Actinomycetes</taxon>
        <taxon>Streptosporangiales</taxon>
        <taxon>Thermomonosporaceae</taxon>
        <taxon>Actinomadura</taxon>
    </lineage>
</organism>
<dbReference type="Proteomes" id="UP001596074">
    <property type="component" value="Unassembled WGS sequence"/>
</dbReference>
<dbReference type="EMBL" id="JBHSON010000164">
    <property type="protein sequence ID" value="MFC5754579.1"/>
    <property type="molecule type" value="Genomic_DNA"/>
</dbReference>
<dbReference type="InterPro" id="IPR000073">
    <property type="entry name" value="AB_hydrolase_1"/>
</dbReference>
<accession>A0ABW1AIU9</accession>
<gene>
    <name evidence="3" type="ORF">ACFPZN_53960</name>
</gene>
<reference evidence="4" key="1">
    <citation type="journal article" date="2019" name="Int. J. Syst. Evol. Microbiol.">
        <title>The Global Catalogue of Microorganisms (GCM) 10K type strain sequencing project: providing services to taxonomists for standard genome sequencing and annotation.</title>
        <authorList>
            <consortium name="The Broad Institute Genomics Platform"/>
            <consortium name="The Broad Institute Genome Sequencing Center for Infectious Disease"/>
            <person name="Wu L."/>
            <person name="Ma J."/>
        </authorList>
    </citation>
    <scope>NUCLEOTIDE SEQUENCE [LARGE SCALE GENOMIC DNA]</scope>
    <source>
        <strain evidence="4">KCTC 42087</strain>
    </source>
</reference>
<evidence type="ECO:0000313" key="4">
    <source>
        <dbReference type="Proteomes" id="UP001596074"/>
    </source>
</evidence>
<sequence>MNERSAVTPGPPAGIPQVRAYAATSHGLIHYVRDGRGAPVLLLHQTPRSWDEYRDVLPLLGARFRAIAMDTLGFGASDRPAGPWSIELFASGVLALCDALELDRVALVGHHTGGVIATEVAARAPKRVSALVLSGVPYVDAARRAEVARRPPIDEVTPRPDGSHLIDLWNNRRPYYPDDRPDLLDRLVRDALNVLDRVEEGHRAVNAYEMENRIGLVRAPALVMCGELDEFSRPDMDALAGRLGARTELLPGTGVPSADHRPDLFAAAVARFLGQVL</sequence>
<dbReference type="GO" id="GO:0016787">
    <property type="term" value="F:hydrolase activity"/>
    <property type="evidence" value="ECO:0007669"/>
    <property type="project" value="UniProtKB-KW"/>
</dbReference>
<evidence type="ECO:0000256" key="1">
    <source>
        <dbReference type="ARBA" id="ARBA00022801"/>
    </source>
</evidence>
<proteinExistence type="predicted"/>
<dbReference type="InterPro" id="IPR029058">
    <property type="entry name" value="AB_hydrolase_fold"/>
</dbReference>
<feature type="domain" description="AB hydrolase-1" evidence="2">
    <location>
        <begin position="39"/>
        <end position="136"/>
    </location>
</feature>
<keyword evidence="1 3" id="KW-0378">Hydrolase</keyword>
<dbReference type="RefSeq" id="WP_378292825.1">
    <property type="nucleotide sequence ID" value="NZ_JBHSON010000164.1"/>
</dbReference>